<organism evidence="7 8">
    <name type="scientific">Pedobacter psychrophilus</name>
    <dbReference type="NCBI Taxonomy" id="1826909"/>
    <lineage>
        <taxon>Bacteria</taxon>
        <taxon>Pseudomonadati</taxon>
        <taxon>Bacteroidota</taxon>
        <taxon>Sphingobacteriia</taxon>
        <taxon>Sphingobacteriales</taxon>
        <taxon>Sphingobacteriaceae</taxon>
        <taxon>Pedobacter</taxon>
    </lineage>
</organism>
<keyword evidence="3 5" id="KW-1133">Transmembrane helix</keyword>
<sequence length="470" mass="53437">MVANADVKKLYGISILGLLLSVFIAYFFSSYFIIILPTTFLIAGLFLLSIESIFLIVAFSTPFSIKYLIGTSGINLPDEPLMIALMLLFIVKLIEKPELFKPILKQPLTFILLLNLIWILITSISSSLPIISFKFLLARLWTVTFGYFWGALLFQNPKNIKKFMLAFGLGLCIVVVYSTYHHYGFGFSQKKAMLVMKPLMDDHTIYSAVCSMVLAFSVTMIFFKNRFRDKFLFFSISLFCLIGVFLSYSRAAVLSLVFVLVFLVLLKLKIRFRTLVGSFAILMIIGFIFNNEIYQRIRLNNSASGKNLVGDIKSISNINNDASNVERLNRWESGYRMFKEKPLLGFGPGTYQFQYSGYQKSHQMTSISTTHGDMGNAHSEYFTPLIESGIIGFLLLILLFGFSIAVLMRLYYHSKNENIKMYSLAILLSLLTYYFHGLMNDFLDQDKAAVLVWAMLGMVTSLSLRQSSIN</sequence>
<protein>
    <recommendedName>
        <fullName evidence="6">O-antigen ligase-related domain-containing protein</fullName>
    </recommendedName>
</protein>
<evidence type="ECO:0000256" key="2">
    <source>
        <dbReference type="ARBA" id="ARBA00022692"/>
    </source>
</evidence>
<feature type="transmembrane region" description="Helical" evidence="5">
    <location>
        <begin position="12"/>
        <end position="33"/>
    </location>
</feature>
<dbReference type="Pfam" id="PF04932">
    <property type="entry name" value="Wzy_C"/>
    <property type="match status" value="1"/>
</dbReference>
<dbReference type="Proteomes" id="UP000078459">
    <property type="component" value="Unassembled WGS sequence"/>
</dbReference>
<keyword evidence="8" id="KW-1185">Reference proteome</keyword>
<gene>
    <name evidence="7" type="ORF">A5893_12295</name>
</gene>
<dbReference type="AlphaFoldDB" id="A0A179DEA0"/>
<evidence type="ECO:0000313" key="8">
    <source>
        <dbReference type="Proteomes" id="UP000078459"/>
    </source>
</evidence>
<dbReference type="NCBIfam" id="TIGR04370">
    <property type="entry name" value="glyco_rpt_poly"/>
    <property type="match status" value="1"/>
</dbReference>
<evidence type="ECO:0000256" key="3">
    <source>
        <dbReference type="ARBA" id="ARBA00022989"/>
    </source>
</evidence>
<name>A0A179DEA0_9SPHI</name>
<evidence type="ECO:0000256" key="4">
    <source>
        <dbReference type="ARBA" id="ARBA00023136"/>
    </source>
</evidence>
<feature type="transmembrane region" description="Helical" evidence="5">
    <location>
        <begin position="107"/>
        <end position="130"/>
    </location>
</feature>
<evidence type="ECO:0000256" key="1">
    <source>
        <dbReference type="ARBA" id="ARBA00004141"/>
    </source>
</evidence>
<keyword evidence="2 5" id="KW-0812">Transmembrane</keyword>
<keyword evidence="4 5" id="KW-0472">Membrane</keyword>
<reference evidence="7 8" key="2">
    <citation type="submission" date="2016-06" db="EMBL/GenBank/DDBJ databases">
        <title>Pedobacter psychrophilus sp. nov., isolated from Antarctic fragmentary rock.</title>
        <authorList>
            <person name="Svec P."/>
        </authorList>
    </citation>
    <scope>NUCLEOTIDE SEQUENCE [LARGE SCALE GENOMIC DNA]</scope>
    <source>
        <strain evidence="7 8">CCM 8644</strain>
    </source>
</reference>
<proteinExistence type="predicted"/>
<dbReference type="GO" id="GO:0016020">
    <property type="term" value="C:membrane"/>
    <property type="evidence" value="ECO:0007669"/>
    <property type="project" value="UniProtKB-SubCell"/>
</dbReference>
<dbReference type="PANTHER" id="PTHR37422:SF13">
    <property type="entry name" value="LIPOPOLYSACCHARIDE BIOSYNTHESIS PROTEIN PA4999-RELATED"/>
    <property type="match status" value="1"/>
</dbReference>
<feature type="transmembrane region" description="Helical" evidence="5">
    <location>
        <begin position="203"/>
        <end position="223"/>
    </location>
</feature>
<feature type="transmembrane region" description="Helical" evidence="5">
    <location>
        <begin position="230"/>
        <end position="246"/>
    </location>
</feature>
<feature type="transmembrane region" description="Helical" evidence="5">
    <location>
        <begin position="136"/>
        <end position="154"/>
    </location>
</feature>
<feature type="transmembrane region" description="Helical" evidence="5">
    <location>
        <begin position="40"/>
        <end position="60"/>
    </location>
</feature>
<dbReference type="InterPro" id="IPR051533">
    <property type="entry name" value="WaaL-like"/>
</dbReference>
<feature type="transmembrane region" description="Helical" evidence="5">
    <location>
        <begin position="448"/>
        <end position="464"/>
    </location>
</feature>
<feature type="domain" description="O-antigen ligase-related" evidence="6">
    <location>
        <begin position="237"/>
        <end position="397"/>
    </location>
</feature>
<feature type="transmembrane region" description="Helical" evidence="5">
    <location>
        <begin position="163"/>
        <end position="183"/>
    </location>
</feature>
<dbReference type="InterPro" id="IPR007016">
    <property type="entry name" value="O-antigen_ligase-rel_domated"/>
</dbReference>
<evidence type="ECO:0000313" key="7">
    <source>
        <dbReference type="EMBL" id="OAQ38819.1"/>
    </source>
</evidence>
<feature type="transmembrane region" description="Helical" evidence="5">
    <location>
        <begin position="252"/>
        <end position="268"/>
    </location>
</feature>
<feature type="transmembrane region" description="Helical" evidence="5">
    <location>
        <begin position="275"/>
        <end position="294"/>
    </location>
</feature>
<dbReference type="PANTHER" id="PTHR37422">
    <property type="entry name" value="TEICHURONIC ACID BIOSYNTHESIS PROTEIN TUAE"/>
    <property type="match status" value="1"/>
</dbReference>
<feature type="transmembrane region" description="Helical" evidence="5">
    <location>
        <begin position="390"/>
        <end position="412"/>
    </location>
</feature>
<accession>A0A179DEA0</accession>
<evidence type="ECO:0000259" key="6">
    <source>
        <dbReference type="Pfam" id="PF04932"/>
    </source>
</evidence>
<feature type="transmembrane region" description="Helical" evidence="5">
    <location>
        <begin position="419"/>
        <end position="436"/>
    </location>
</feature>
<dbReference type="EMBL" id="LWHJ01000029">
    <property type="protein sequence ID" value="OAQ38819.1"/>
    <property type="molecule type" value="Genomic_DNA"/>
</dbReference>
<comment type="caution">
    <text evidence="7">The sequence shown here is derived from an EMBL/GenBank/DDBJ whole genome shotgun (WGS) entry which is preliminary data.</text>
</comment>
<dbReference type="STRING" id="1826909.A5893_12295"/>
<evidence type="ECO:0000256" key="5">
    <source>
        <dbReference type="SAM" id="Phobius"/>
    </source>
</evidence>
<reference evidence="7 8" key="1">
    <citation type="submission" date="2016-04" db="EMBL/GenBank/DDBJ databases">
        <authorList>
            <person name="Evans L.H."/>
            <person name="Alamgir A."/>
            <person name="Owens N."/>
            <person name="Weber N.D."/>
            <person name="Virtaneva K."/>
            <person name="Barbian K."/>
            <person name="Babar A."/>
            <person name="Rosenke K."/>
        </authorList>
    </citation>
    <scope>NUCLEOTIDE SEQUENCE [LARGE SCALE GENOMIC DNA]</scope>
    <source>
        <strain evidence="7 8">CCM 8644</strain>
    </source>
</reference>
<comment type="subcellular location">
    <subcellularLocation>
        <location evidence="1">Membrane</location>
        <topology evidence="1">Multi-pass membrane protein</topology>
    </subcellularLocation>
</comment>